<dbReference type="Pfam" id="PF20720">
    <property type="entry name" value="nSTAND3"/>
    <property type="match status" value="1"/>
</dbReference>
<name>A0A1M7UC84_9FIRM</name>
<evidence type="ECO:0000313" key="2">
    <source>
        <dbReference type="EMBL" id="SHN80430.1"/>
    </source>
</evidence>
<protein>
    <recommendedName>
        <fullName evidence="1">Novel STAND NTPase 3 domain-containing protein</fullName>
    </recommendedName>
</protein>
<dbReference type="EMBL" id="FRDN01000010">
    <property type="protein sequence ID" value="SHN80430.1"/>
    <property type="molecule type" value="Genomic_DNA"/>
</dbReference>
<evidence type="ECO:0000259" key="1">
    <source>
        <dbReference type="Pfam" id="PF20720"/>
    </source>
</evidence>
<sequence length="1032" mass="122438">MKYDFHRQLEWMDFQNLARDAIQIREGILFESFKEGKDSGIDGRFCSEEGTVILQAKRYGEYKALKKNLKEEVKKIEKLQPKRYILVVSITLNKEQKSELIQLFQGYIKQPGDLVSSNDLNNYLGHPLYKDVVRNYPKLWAAGGAVLQELIRGAINSSVVEESRRQFALAKEARETFVATRIYHEAMNMVEKQNCVVISGQPGAGKSTLARIMALYYIEVMHFDEFVWTTSSVEKLMNLDIPERKQVFVVDDIWGQVFYAEKKHDQEMSYLEQLLLRLKRDKNKILIITTREYIYQQATVKYSVIRSTIERYKLLCDVDIYTDAEKAGILFSHLNNANLASKYIWPIYFQTERIVRIPDYNPRIIDLFLQNNDPWNDSPYEFAQRFIENIRNPFAFWEDIFNRLTEEARLLALIAFISHGEMEPIGMEDLEKAYYHCLEHMKHPPNNMRNYFACISELEKTIVQVDTYYSNSDEKVVRFRTPAAQDFLLKHLKENIGYYGPVLLDGLCYLNQLIFLMDADKIYLPGELYKKALHLFIERFEKWEFSWPFEADENYSFEGEEEIKGSELYRCVLLLQLHEKRPKLESFDFLESTIKCYRSMLKSDKALAYADMIVYPALVGDCKTIGVVFENEETVVEEYFQRCFLATHYYFMCNFGEEFTDAVNCLLQQNIKWLRANLEKIVWETIDYFEDYDMYTQLDIMLEVQIAFIFKFLGVRYTQRFYKELADGLEHHIVMPDSLQEKYNKELQTSYWNEKWEEREKQEREEEILLREVIDQEREMILEKGGDWLEEKQQIQTVVRGAFSPAIKNQLLIVIENREPSSIACFLESKSGIDLLETILRTEDELPLPERYFLNRLTKFFFEECSYKPRAVYDALWRIAEWDSGSSQERDLFEKEIVEILKEENHLNILEHLQQHGIIRMSEHRVHFEEVFPAHLLLIHQIISATEIGEKAALYKNLRKEEVWNNLAFMSLAIPLLAELHTESFHHYYLCPILQDFEKETMEEQKQPFLFFSDLRWNLIFLKKIEHPLVHA</sequence>
<accession>A0A1M7UC84</accession>
<dbReference type="RefSeq" id="WP_072773724.1">
    <property type="nucleotide sequence ID" value="NZ_FRDN01000010.1"/>
</dbReference>
<gene>
    <name evidence="2" type="ORF">SAMN02745215_03422</name>
</gene>
<dbReference type="Gene3D" id="3.40.50.300">
    <property type="entry name" value="P-loop containing nucleotide triphosphate hydrolases"/>
    <property type="match status" value="1"/>
</dbReference>
<dbReference type="Proteomes" id="UP000184010">
    <property type="component" value="Unassembled WGS sequence"/>
</dbReference>
<feature type="domain" description="Novel STAND NTPase 3" evidence="1">
    <location>
        <begin position="177"/>
        <end position="335"/>
    </location>
</feature>
<dbReference type="AlphaFoldDB" id="A0A1M7UC84"/>
<evidence type="ECO:0000313" key="3">
    <source>
        <dbReference type="Proteomes" id="UP000184010"/>
    </source>
</evidence>
<dbReference type="InterPro" id="IPR027417">
    <property type="entry name" value="P-loop_NTPase"/>
</dbReference>
<proteinExistence type="predicted"/>
<dbReference type="STRING" id="1121395.SAMN02745215_03422"/>
<reference evidence="3" key="1">
    <citation type="submission" date="2016-12" db="EMBL/GenBank/DDBJ databases">
        <authorList>
            <person name="Varghese N."/>
            <person name="Submissions S."/>
        </authorList>
    </citation>
    <scope>NUCLEOTIDE SEQUENCE [LARGE SCALE GENOMIC DNA]</scope>
    <source>
        <strain evidence="3">DSM 11544</strain>
    </source>
</reference>
<dbReference type="SUPFAM" id="SSF52540">
    <property type="entry name" value="P-loop containing nucleoside triphosphate hydrolases"/>
    <property type="match status" value="1"/>
</dbReference>
<keyword evidence="3" id="KW-1185">Reference proteome</keyword>
<dbReference type="InterPro" id="IPR049050">
    <property type="entry name" value="nSTAND3"/>
</dbReference>
<organism evidence="2 3">
    <name type="scientific">Desulfitobacterium chlororespirans DSM 11544</name>
    <dbReference type="NCBI Taxonomy" id="1121395"/>
    <lineage>
        <taxon>Bacteria</taxon>
        <taxon>Bacillati</taxon>
        <taxon>Bacillota</taxon>
        <taxon>Clostridia</taxon>
        <taxon>Eubacteriales</taxon>
        <taxon>Desulfitobacteriaceae</taxon>
        <taxon>Desulfitobacterium</taxon>
    </lineage>
</organism>